<name>A0A0K9P7X1_ZOSMR</name>
<dbReference type="GO" id="GO:0019216">
    <property type="term" value="P:regulation of lipid metabolic process"/>
    <property type="evidence" value="ECO:0000318"/>
    <property type="project" value="GO_Central"/>
</dbReference>
<evidence type="ECO:0000256" key="1">
    <source>
        <dbReference type="ARBA" id="ARBA00007584"/>
    </source>
</evidence>
<protein>
    <submittedName>
        <fullName evidence="4">Optic atrophy 3 protein (OPA3)</fullName>
    </submittedName>
</protein>
<evidence type="ECO:0000313" key="5">
    <source>
        <dbReference type="Proteomes" id="UP000036987"/>
    </source>
</evidence>
<dbReference type="GO" id="GO:0005739">
    <property type="term" value="C:mitochondrion"/>
    <property type="evidence" value="ECO:0000318"/>
    <property type="project" value="GO_Central"/>
</dbReference>
<feature type="region of interest" description="Disordered" evidence="3">
    <location>
        <begin position="154"/>
        <end position="177"/>
    </location>
</feature>
<evidence type="ECO:0000256" key="3">
    <source>
        <dbReference type="SAM" id="MobiDB-lite"/>
    </source>
</evidence>
<keyword evidence="2" id="KW-0175">Coiled coil</keyword>
<dbReference type="PANTHER" id="PTHR12499:SF0">
    <property type="entry name" value="OPTIC ATROPHY 3 PROTEIN"/>
    <property type="match status" value="1"/>
</dbReference>
<dbReference type="Proteomes" id="UP000036987">
    <property type="component" value="Unassembled WGS sequence"/>
</dbReference>
<keyword evidence="5" id="KW-1185">Reference proteome</keyword>
<dbReference type="OMA" id="WAEFEGT"/>
<dbReference type="EMBL" id="LFYR01001076">
    <property type="protein sequence ID" value="KMZ65108.1"/>
    <property type="molecule type" value="Genomic_DNA"/>
</dbReference>
<organism evidence="4 5">
    <name type="scientific">Zostera marina</name>
    <name type="common">Eelgrass</name>
    <dbReference type="NCBI Taxonomy" id="29655"/>
    <lineage>
        <taxon>Eukaryota</taxon>
        <taxon>Viridiplantae</taxon>
        <taxon>Streptophyta</taxon>
        <taxon>Embryophyta</taxon>
        <taxon>Tracheophyta</taxon>
        <taxon>Spermatophyta</taxon>
        <taxon>Magnoliopsida</taxon>
        <taxon>Liliopsida</taxon>
        <taxon>Zosteraceae</taxon>
        <taxon>Zostera</taxon>
    </lineage>
</organism>
<proteinExistence type="inferred from homology"/>
<accession>A0A0K9P7X1</accession>
<gene>
    <name evidence="4" type="ORF">ZOSMA_339G00040</name>
</gene>
<comment type="caution">
    <text evidence="4">The sequence shown here is derived from an EMBL/GenBank/DDBJ whole genome shotgun (WGS) entry which is preliminary data.</text>
</comment>
<dbReference type="Pfam" id="PF07047">
    <property type="entry name" value="OPA3"/>
    <property type="match status" value="1"/>
</dbReference>
<sequence length="177" mass="19668">MVLPLAKLGTLALKTISKPIANRLKTEAGRHPEFRNLIISFAQSNHRVTTKIQRRLYGHATNVEIRPLNEEKAVQAATDLIGEVFVFLVGGAVVIFEVQRSARSEARKEAMRKVELEGMRQNDLELEKRVLVLEQGVAQLQKLSMERGLLPGAGSLLHSKMVTPEQPEPEKPSSTQA</sequence>
<dbReference type="OrthoDB" id="2129069at2759"/>
<evidence type="ECO:0000313" key="4">
    <source>
        <dbReference type="EMBL" id="KMZ65108.1"/>
    </source>
</evidence>
<evidence type="ECO:0000256" key="2">
    <source>
        <dbReference type="ARBA" id="ARBA00023054"/>
    </source>
</evidence>
<dbReference type="AlphaFoldDB" id="A0A0K9P7X1"/>
<dbReference type="PANTHER" id="PTHR12499">
    <property type="entry name" value="OPTIC ATROPHY 3 PROTEIN OPA3"/>
    <property type="match status" value="1"/>
</dbReference>
<comment type="similarity">
    <text evidence="1">Belongs to the OPA3 family.</text>
</comment>
<dbReference type="InterPro" id="IPR010754">
    <property type="entry name" value="OPA3-like"/>
</dbReference>
<reference evidence="5" key="1">
    <citation type="journal article" date="2016" name="Nature">
        <title>The genome of the seagrass Zostera marina reveals angiosperm adaptation to the sea.</title>
        <authorList>
            <person name="Olsen J.L."/>
            <person name="Rouze P."/>
            <person name="Verhelst B."/>
            <person name="Lin Y.-C."/>
            <person name="Bayer T."/>
            <person name="Collen J."/>
            <person name="Dattolo E."/>
            <person name="De Paoli E."/>
            <person name="Dittami S."/>
            <person name="Maumus F."/>
            <person name="Michel G."/>
            <person name="Kersting A."/>
            <person name="Lauritano C."/>
            <person name="Lohaus R."/>
            <person name="Toepel M."/>
            <person name="Tonon T."/>
            <person name="Vanneste K."/>
            <person name="Amirebrahimi M."/>
            <person name="Brakel J."/>
            <person name="Bostroem C."/>
            <person name="Chovatia M."/>
            <person name="Grimwood J."/>
            <person name="Jenkins J.W."/>
            <person name="Jueterbock A."/>
            <person name="Mraz A."/>
            <person name="Stam W.T."/>
            <person name="Tice H."/>
            <person name="Bornberg-Bauer E."/>
            <person name="Green P.J."/>
            <person name="Pearson G.A."/>
            <person name="Procaccini G."/>
            <person name="Duarte C.M."/>
            <person name="Schmutz J."/>
            <person name="Reusch T.B.H."/>
            <person name="Van de Peer Y."/>
        </authorList>
    </citation>
    <scope>NUCLEOTIDE SEQUENCE [LARGE SCALE GENOMIC DNA]</scope>
    <source>
        <strain evidence="5">cv. Finnish</strain>
    </source>
</reference>
<dbReference type="STRING" id="29655.A0A0K9P7X1"/>